<comment type="subcellular location">
    <subcellularLocation>
        <location evidence="1">Cell inner membrane</location>
        <topology evidence="1">Single-pass membrane protein</topology>
        <orientation evidence="1">Cytoplasmic side</orientation>
    </subcellularLocation>
    <subcellularLocation>
        <location evidence="13">Cell membrane</location>
    </subcellularLocation>
</comment>
<evidence type="ECO:0000256" key="4">
    <source>
        <dbReference type="ARBA" id="ARBA00012621"/>
    </source>
</evidence>
<evidence type="ECO:0000256" key="1">
    <source>
        <dbReference type="ARBA" id="ARBA00004388"/>
    </source>
</evidence>
<dbReference type="Proteomes" id="UP000235005">
    <property type="component" value="Unassembled WGS sequence"/>
</dbReference>
<evidence type="ECO:0000313" key="16">
    <source>
        <dbReference type="EMBL" id="PLW71012.1"/>
    </source>
</evidence>
<dbReference type="GO" id="GO:0043842">
    <property type="term" value="F:Kdo transferase activity"/>
    <property type="evidence" value="ECO:0007669"/>
    <property type="project" value="UniProtKB-EC"/>
</dbReference>
<dbReference type="GO" id="GO:0005886">
    <property type="term" value="C:plasma membrane"/>
    <property type="evidence" value="ECO:0007669"/>
    <property type="project" value="UniProtKB-SubCell"/>
</dbReference>
<evidence type="ECO:0000256" key="12">
    <source>
        <dbReference type="PIRSR" id="PIRSR639901-2"/>
    </source>
</evidence>
<comment type="similarity">
    <text evidence="3">Belongs to the glycosyltransferase group 1 family. Glycosyltransferase 30 subfamily.</text>
</comment>
<keyword evidence="13" id="KW-1003">Cell membrane</keyword>
<keyword evidence="6" id="KW-0472">Membrane</keyword>
<feature type="domain" description="3-deoxy-D-manno-octulosonic-acid transferase N-terminal" evidence="15">
    <location>
        <begin position="32"/>
        <end position="213"/>
    </location>
</feature>
<evidence type="ECO:0000256" key="2">
    <source>
        <dbReference type="ARBA" id="ARBA00004713"/>
    </source>
</evidence>
<dbReference type="GO" id="GO:0009245">
    <property type="term" value="P:lipid A biosynthetic process"/>
    <property type="evidence" value="ECO:0007669"/>
    <property type="project" value="TreeGrafter"/>
</dbReference>
<accession>A0A2N5X947</accession>
<evidence type="ECO:0000259" key="15">
    <source>
        <dbReference type="Pfam" id="PF04413"/>
    </source>
</evidence>
<keyword evidence="17" id="KW-1185">Reference proteome</keyword>
<evidence type="ECO:0000313" key="17">
    <source>
        <dbReference type="Proteomes" id="UP000235005"/>
    </source>
</evidence>
<dbReference type="Gene3D" id="3.40.50.2000">
    <property type="entry name" value="Glycogen Phosphorylase B"/>
    <property type="match status" value="1"/>
</dbReference>
<dbReference type="InterPro" id="IPR039901">
    <property type="entry name" value="Kdotransferase"/>
</dbReference>
<proteinExistence type="inferred from homology"/>
<dbReference type="InterPro" id="IPR001296">
    <property type="entry name" value="Glyco_trans_1"/>
</dbReference>
<dbReference type="Gene3D" id="3.40.50.11720">
    <property type="entry name" value="3-Deoxy-D-manno-octulosonic-acid transferase, N-terminal domain"/>
    <property type="match status" value="1"/>
</dbReference>
<dbReference type="EMBL" id="PKUS01000001">
    <property type="protein sequence ID" value="PLW71012.1"/>
    <property type="molecule type" value="Genomic_DNA"/>
</dbReference>
<dbReference type="FunFam" id="3.40.50.11720:FF:000001">
    <property type="entry name" value="3-deoxy-D-manno-octulosonic acid transferase"/>
    <property type="match status" value="1"/>
</dbReference>
<evidence type="ECO:0000256" key="13">
    <source>
        <dbReference type="RuleBase" id="RU365103"/>
    </source>
</evidence>
<dbReference type="EC" id="2.4.99.12" evidence="4 13"/>
<gene>
    <name evidence="16" type="ORF">C0039_01405</name>
</gene>
<evidence type="ECO:0000256" key="5">
    <source>
        <dbReference type="ARBA" id="ARBA00019077"/>
    </source>
</evidence>
<dbReference type="FunFam" id="3.40.50.2000:FF:000032">
    <property type="entry name" value="3-deoxy-D-manno-octulosonic acid transferase"/>
    <property type="match status" value="1"/>
</dbReference>
<dbReference type="PANTHER" id="PTHR42755">
    <property type="entry name" value="3-DEOXY-MANNO-OCTULOSONATE CYTIDYLYLTRANSFERASE"/>
    <property type="match status" value="1"/>
</dbReference>
<feature type="site" description="Transition state stabilizer" evidence="12">
    <location>
        <position position="132"/>
    </location>
</feature>
<evidence type="ECO:0000256" key="10">
    <source>
        <dbReference type="ARBA" id="ARBA00049183"/>
    </source>
</evidence>
<dbReference type="Pfam" id="PF04413">
    <property type="entry name" value="Glycos_transf_N"/>
    <property type="match status" value="1"/>
</dbReference>
<dbReference type="PANTHER" id="PTHR42755:SF1">
    <property type="entry name" value="3-DEOXY-D-MANNO-OCTULOSONIC ACID TRANSFERASE, MITOCHONDRIAL-RELATED"/>
    <property type="match status" value="1"/>
</dbReference>
<dbReference type="CDD" id="cd01635">
    <property type="entry name" value="Glycosyltransferase_GTB-type"/>
    <property type="match status" value="1"/>
</dbReference>
<reference evidence="16 17" key="1">
    <citation type="submission" date="2018-01" db="EMBL/GenBank/DDBJ databases">
        <title>The draft genome sequence of Halioglobus lutimaris HF004.</title>
        <authorList>
            <person name="Du Z.-J."/>
            <person name="Shi M.-J."/>
        </authorList>
    </citation>
    <scope>NUCLEOTIDE SEQUENCE [LARGE SCALE GENOMIC DNA]</scope>
    <source>
        <strain evidence="16 17">HF004</strain>
    </source>
</reference>
<comment type="function">
    <text evidence="13">Involved in lipopolysaccharide (LPS) biosynthesis. Catalyzes the transfer of 3-deoxy-D-manno-octulosonate (Kdo) residue(s) from CMP-Kdo to lipid IV(A), the tetraacyldisaccharide-1,4'-bisphosphate precursor of lipid A.</text>
</comment>
<keyword evidence="7 13" id="KW-0808">Transferase</keyword>
<keyword evidence="6" id="KW-0997">Cell inner membrane</keyword>
<dbReference type="UniPathway" id="UPA00958"/>
<keyword evidence="8" id="KW-0812">Transmembrane</keyword>
<dbReference type="NCBIfam" id="NF004388">
    <property type="entry name" value="PRK05749.1-4"/>
    <property type="match status" value="1"/>
</dbReference>
<evidence type="ECO:0000256" key="9">
    <source>
        <dbReference type="ARBA" id="ARBA00031445"/>
    </source>
</evidence>
<dbReference type="AlphaFoldDB" id="A0A2N5X947"/>
<keyword evidence="8" id="KW-0735">Signal-anchor</keyword>
<dbReference type="InterPro" id="IPR007507">
    <property type="entry name" value="Glycos_transf_N"/>
</dbReference>
<evidence type="ECO:0000256" key="6">
    <source>
        <dbReference type="ARBA" id="ARBA00022519"/>
    </source>
</evidence>
<comment type="pathway">
    <text evidence="2 13">Bacterial outer membrane biogenesis; LPS core biosynthesis.</text>
</comment>
<dbReference type="InterPro" id="IPR038107">
    <property type="entry name" value="Glycos_transf_N_sf"/>
</dbReference>
<organism evidence="16 17">
    <name type="scientific">Pseudohalioglobus lutimaris</name>
    <dbReference type="NCBI Taxonomy" id="1737061"/>
    <lineage>
        <taxon>Bacteria</taxon>
        <taxon>Pseudomonadati</taxon>
        <taxon>Pseudomonadota</taxon>
        <taxon>Gammaproteobacteria</taxon>
        <taxon>Cellvibrionales</taxon>
        <taxon>Halieaceae</taxon>
        <taxon>Pseudohalioglobus</taxon>
    </lineage>
</organism>
<dbReference type="OrthoDB" id="9789797at2"/>
<protein>
    <recommendedName>
        <fullName evidence="5 13">3-deoxy-D-manno-octulosonic acid transferase</fullName>
        <shortName evidence="13">Kdo transferase</shortName>
        <ecNumber evidence="4 13">2.4.99.12</ecNumber>
    </recommendedName>
    <alternativeName>
        <fullName evidence="9 13">Lipid IV(A) 3-deoxy-D-manno-octulosonic acid transferase</fullName>
    </alternativeName>
</protein>
<name>A0A2N5X947_9GAMM</name>
<dbReference type="Pfam" id="PF00534">
    <property type="entry name" value="Glycos_transf_1"/>
    <property type="match status" value="1"/>
</dbReference>
<comment type="catalytic activity">
    <reaction evidence="10 13">
        <text>lipid IVA (E. coli) + CMP-3-deoxy-beta-D-manno-octulosonate = alpha-Kdo-(2-&gt;6)-lipid IVA (E. coli) + CMP + H(+)</text>
        <dbReference type="Rhea" id="RHEA:28066"/>
        <dbReference type="ChEBI" id="CHEBI:15378"/>
        <dbReference type="ChEBI" id="CHEBI:58603"/>
        <dbReference type="ChEBI" id="CHEBI:60364"/>
        <dbReference type="ChEBI" id="CHEBI:60377"/>
        <dbReference type="ChEBI" id="CHEBI:85987"/>
        <dbReference type="EC" id="2.4.99.12"/>
    </reaction>
</comment>
<sequence>MRYLYSALFYLLVPVLLVRMLLRSRRAPAYRQRLAERFGVFSCPRQVTEGKVIWVHAVSVGETLAAAPLIEQLLARWPEHRLVVTTTTPTGSERVQALFGDRVFHVYLPWDIPGAVSRFLRKVRPELLVVMETELWPNMLHYSHRQGCHIVLANARLSARSARGYARFSKLTSGMLNSLGSVACQASADGERLLALGLPAERLHITGSIKFDIDLDEHLQDQARSLRLALQNRPVLLASSTHQGEEELILDAFSIVRERVPGLLCLLVPRHPERFESVYQLCLSRGLRTARRSAAEEVSAEHQVLLGDTMGELRLLSGAADVCVIGGSFIEHGGQNVLEAAAWGVPVISGPHMFNFSEITTMLLEAGGMIQLQGAAELGPALEQLLVDEARREAMGAAAAAVVAANRGALHRLLGLIANEMADA</sequence>
<feature type="domain" description="Glycosyl transferase family 1" evidence="14">
    <location>
        <begin position="291"/>
        <end position="400"/>
    </location>
</feature>
<keyword evidence="13" id="KW-0448">Lipopolysaccharide biosynthesis</keyword>
<evidence type="ECO:0000256" key="3">
    <source>
        <dbReference type="ARBA" id="ARBA00006380"/>
    </source>
</evidence>
<evidence type="ECO:0000256" key="7">
    <source>
        <dbReference type="ARBA" id="ARBA00022679"/>
    </source>
</evidence>
<feature type="site" description="Transition state stabilizer" evidence="12">
    <location>
        <position position="210"/>
    </location>
</feature>
<feature type="active site" description="Proton acceptor" evidence="11">
    <location>
        <position position="62"/>
    </location>
</feature>
<evidence type="ECO:0000259" key="14">
    <source>
        <dbReference type="Pfam" id="PF00534"/>
    </source>
</evidence>
<evidence type="ECO:0000256" key="8">
    <source>
        <dbReference type="ARBA" id="ARBA00022968"/>
    </source>
</evidence>
<dbReference type="SUPFAM" id="SSF53756">
    <property type="entry name" value="UDP-Glycosyltransferase/glycogen phosphorylase"/>
    <property type="match status" value="1"/>
</dbReference>
<evidence type="ECO:0000256" key="11">
    <source>
        <dbReference type="PIRSR" id="PIRSR639901-1"/>
    </source>
</evidence>
<comment type="caution">
    <text evidence="16">The sequence shown here is derived from an EMBL/GenBank/DDBJ whole genome shotgun (WGS) entry which is preliminary data.</text>
</comment>
<dbReference type="GO" id="GO:0009244">
    <property type="term" value="P:lipopolysaccharide core region biosynthetic process"/>
    <property type="evidence" value="ECO:0007669"/>
    <property type="project" value="UniProtKB-UniRule"/>
</dbReference>